<keyword evidence="21" id="KW-1185">Reference proteome</keyword>
<evidence type="ECO:0000256" key="10">
    <source>
        <dbReference type="ARBA" id="ARBA00022695"/>
    </source>
</evidence>
<keyword evidence="8 16" id="KW-0808">Transferase</keyword>
<keyword evidence="10 16" id="KW-0548">Nucleotidyltransferase</keyword>
<evidence type="ECO:0000256" key="13">
    <source>
        <dbReference type="ARBA" id="ARBA00023136"/>
    </source>
</evidence>
<evidence type="ECO:0000256" key="12">
    <source>
        <dbReference type="ARBA" id="ARBA00023098"/>
    </source>
</evidence>
<sequence>MAHIRQPCTPCTSYSQSSATKWLVGCRVSTRPCSRRLMEMLRSAERPLCSFYLSNCNWRFAVSSGASDGAAVSPLPPGEIAALTDSPSSVEEQPSTSPKTRVQKAREFANRVFFGLLLGLAGAVVILYGKLAMLALLVFVTYQASREYFGFMSSKQMLQGMPPPPPLVSAATTAMCLGITILSHFYRGKSGTVLAVAAFLLLVIQVIVNKRPKFAQLASSLFGLFYCGWLPSFWLKLRSLSAPAPDTPLAALLSSVTGWPTTLGVVAVLSAVAVIIAADTGAYFVGKAMGRTKLTDISPKKTVEGAAGGMAAAVLVALGSWGVFAWPSTPLGAVALGVAVFFSSLFGDLIESIMKRDAGMKDSGDLIPGHGGLLDRFDSYIFSGAVVYFFSVFCLPLLASLTGGTGAVVGNAAAAARAVALA</sequence>
<evidence type="ECO:0000256" key="5">
    <source>
        <dbReference type="ARBA" id="ARBA00010185"/>
    </source>
</evidence>
<comment type="catalytic activity">
    <reaction evidence="1 16">
        <text>a 1,2-diacyl-sn-glycero-3-phosphate + CTP + H(+) = a CDP-1,2-diacyl-sn-glycerol + diphosphate</text>
        <dbReference type="Rhea" id="RHEA:16229"/>
        <dbReference type="ChEBI" id="CHEBI:15378"/>
        <dbReference type="ChEBI" id="CHEBI:33019"/>
        <dbReference type="ChEBI" id="CHEBI:37563"/>
        <dbReference type="ChEBI" id="CHEBI:58332"/>
        <dbReference type="ChEBI" id="CHEBI:58608"/>
        <dbReference type="EC" id="2.7.7.41"/>
    </reaction>
</comment>
<evidence type="ECO:0000256" key="14">
    <source>
        <dbReference type="ARBA" id="ARBA00023209"/>
    </source>
</evidence>
<feature type="transmembrane region" description="Helical" evidence="18">
    <location>
        <begin position="380"/>
        <end position="399"/>
    </location>
</feature>
<comment type="pathway">
    <text evidence="4">Lipid metabolism.</text>
</comment>
<evidence type="ECO:0000313" key="19">
    <source>
        <dbReference type="EMBL" id="GIL70203.1"/>
    </source>
</evidence>
<evidence type="ECO:0000256" key="6">
    <source>
        <dbReference type="ARBA" id="ARBA00012487"/>
    </source>
</evidence>
<evidence type="ECO:0000256" key="11">
    <source>
        <dbReference type="ARBA" id="ARBA00022989"/>
    </source>
</evidence>
<keyword evidence="12" id="KW-0443">Lipid metabolism</keyword>
<dbReference type="EMBL" id="BNCP01000002">
    <property type="protein sequence ID" value="GIL70203.1"/>
    <property type="molecule type" value="Genomic_DNA"/>
</dbReference>
<proteinExistence type="inferred from homology"/>
<evidence type="ECO:0000256" key="4">
    <source>
        <dbReference type="ARBA" id="ARBA00005189"/>
    </source>
</evidence>
<dbReference type="GO" id="GO:0016020">
    <property type="term" value="C:membrane"/>
    <property type="evidence" value="ECO:0007669"/>
    <property type="project" value="UniProtKB-SubCell"/>
</dbReference>
<comment type="pathway">
    <text evidence="3 16">Phospholipid metabolism; CDP-diacylglycerol biosynthesis; CDP-diacylglycerol from sn-glycerol 3-phosphate: step 3/3.</text>
</comment>
<dbReference type="Proteomes" id="UP000722791">
    <property type="component" value="Unassembled WGS sequence"/>
</dbReference>
<keyword evidence="14" id="KW-0594">Phospholipid biosynthesis</keyword>
<feature type="transmembrane region" description="Helical" evidence="18">
    <location>
        <begin position="166"/>
        <end position="186"/>
    </location>
</feature>
<dbReference type="PANTHER" id="PTHR47101:SF1">
    <property type="entry name" value="PHOSPHATIDATE CYTIDYLYLTRANSFERASE 4, CHLOROPLASTIC"/>
    <property type="match status" value="1"/>
</dbReference>
<evidence type="ECO:0000256" key="1">
    <source>
        <dbReference type="ARBA" id="ARBA00001698"/>
    </source>
</evidence>
<evidence type="ECO:0000256" key="3">
    <source>
        <dbReference type="ARBA" id="ARBA00005119"/>
    </source>
</evidence>
<dbReference type="GO" id="GO:0016024">
    <property type="term" value="P:CDP-diacylglycerol biosynthetic process"/>
    <property type="evidence" value="ECO:0007669"/>
    <property type="project" value="UniProtKB-UniPathway"/>
</dbReference>
<reference evidence="19" key="1">
    <citation type="journal article" date="2021" name="Proc. Natl. Acad. Sci. U.S.A.">
        <title>Three genomes in the algal genus Volvox reveal the fate of a haploid sex-determining region after a transition to homothallism.</title>
        <authorList>
            <person name="Yamamoto K."/>
            <person name="Hamaji T."/>
            <person name="Kawai-Toyooka H."/>
            <person name="Matsuzaki R."/>
            <person name="Takahashi F."/>
            <person name="Nishimura Y."/>
            <person name="Kawachi M."/>
            <person name="Noguchi H."/>
            <person name="Minakuchi Y."/>
            <person name="Umen J.G."/>
            <person name="Toyoda A."/>
            <person name="Nozaki H."/>
        </authorList>
    </citation>
    <scope>NUCLEOTIDE SEQUENCE</scope>
    <source>
        <strain evidence="20">NIES-3785</strain>
        <strain evidence="19">NIES-3786</strain>
    </source>
</reference>
<dbReference type="InterPro" id="IPR000374">
    <property type="entry name" value="PC_trans"/>
</dbReference>
<dbReference type="Pfam" id="PF01148">
    <property type="entry name" value="CTP_transf_1"/>
    <property type="match status" value="1"/>
</dbReference>
<name>A0A8J4FC76_9CHLO</name>
<comment type="caution">
    <text evidence="19">The sequence shown here is derived from an EMBL/GenBank/DDBJ whole genome shotgun (WGS) entry which is preliminary data.</text>
</comment>
<feature type="transmembrane region" description="Helical" evidence="18">
    <location>
        <begin position="263"/>
        <end position="285"/>
    </location>
</feature>
<feature type="compositionally biased region" description="Polar residues" evidence="17">
    <location>
        <begin position="85"/>
        <end position="100"/>
    </location>
</feature>
<keyword evidence="9 16" id="KW-0812">Transmembrane</keyword>
<dbReference type="PROSITE" id="PS01315">
    <property type="entry name" value="CDS"/>
    <property type="match status" value="1"/>
</dbReference>
<evidence type="ECO:0000313" key="21">
    <source>
        <dbReference type="Proteomes" id="UP000747110"/>
    </source>
</evidence>
<feature type="transmembrane region" description="Helical" evidence="18">
    <location>
        <begin position="306"/>
        <end position="326"/>
    </location>
</feature>
<feature type="transmembrane region" description="Helical" evidence="18">
    <location>
        <begin position="112"/>
        <end position="145"/>
    </location>
</feature>
<evidence type="ECO:0000313" key="20">
    <source>
        <dbReference type="EMBL" id="GIL97931.1"/>
    </source>
</evidence>
<evidence type="ECO:0000256" key="15">
    <source>
        <dbReference type="ARBA" id="ARBA00023264"/>
    </source>
</evidence>
<accession>A0A8J4FC76</accession>
<dbReference type="Proteomes" id="UP000747110">
    <property type="component" value="Unassembled WGS sequence"/>
</dbReference>
<gene>
    <name evidence="19" type="ORF">Vretifemale_1050</name>
    <name evidence="20" type="ORF">Vretimale_3497</name>
</gene>
<keyword evidence="15" id="KW-1208">Phospholipid metabolism</keyword>
<comment type="similarity">
    <text evidence="5 16">Belongs to the CDS family.</text>
</comment>
<evidence type="ECO:0000256" key="17">
    <source>
        <dbReference type="SAM" id="MobiDB-lite"/>
    </source>
</evidence>
<comment type="subcellular location">
    <subcellularLocation>
        <location evidence="2">Membrane</location>
        <topology evidence="2">Multi-pass membrane protein</topology>
    </subcellularLocation>
</comment>
<keyword evidence="7" id="KW-0444">Lipid biosynthesis</keyword>
<dbReference type="UniPathway" id="UPA00557">
    <property type="reaction ID" value="UER00614"/>
</dbReference>
<protein>
    <recommendedName>
        <fullName evidence="6 16">Phosphatidate cytidylyltransferase</fullName>
        <ecNumber evidence="6 16">2.7.7.41</ecNumber>
    </recommendedName>
</protein>
<evidence type="ECO:0000256" key="18">
    <source>
        <dbReference type="SAM" id="Phobius"/>
    </source>
</evidence>
<dbReference type="OrthoDB" id="10260889at2759"/>
<evidence type="ECO:0000256" key="9">
    <source>
        <dbReference type="ARBA" id="ARBA00022692"/>
    </source>
</evidence>
<evidence type="ECO:0000256" key="7">
    <source>
        <dbReference type="ARBA" id="ARBA00022516"/>
    </source>
</evidence>
<dbReference type="PANTHER" id="PTHR47101">
    <property type="entry name" value="PHOSPHATIDATE CYTIDYLYLTRANSFERASE 5, CHLOROPLASTIC"/>
    <property type="match status" value="1"/>
</dbReference>
<evidence type="ECO:0000256" key="2">
    <source>
        <dbReference type="ARBA" id="ARBA00004141"/>
    </source>
</evidence>
<organism evidence="19 21">
    <name type="scientific">Volvox reticuliferus</name>
    <dbReference type="NCBI Taxonomy" id="1737510"/>
    <lineage>
        <taxon>Eukaryota</taxon>
        <taxon>Viridiplantae</taxon>
        <taxon>Chlorophyta</taxon>
        <taxon>core chlorophytes</taxon>
        <taxon>Chlorophyceae</taxon>
        <taxon>CS clade</taxon>
        <taxon>Chlamydomonadales</taxon>
        <taxon>Volvocaceae</taxon>
        <taxon>Volvox</taxon>
    </lineage>
</organism>
<dbReference type="EC" id="2.7.7.41" evidence="6 16"/>
<feature type="transmembrane region" description="Helical" evidence="18">
    <location>
        <begin position="332"/>
        <end position="350"/>
    </location>
</feature>
<evidence type="ECO:0000256" key="16">
    <source>
        <dbReference type="RuleBase" id="RU003938"/>
    </source>
</evidence>
<dbReference type="EMBL" id="BNCQ01000005">
    <property type="protein sequence ID" value="GIL97931.1"/>
    <property type="molecule type" value="Genomic_DNA"/>
</dbReference>
<keyword evidence="11 18" id="KW-1133">Transmembrane helix</keyword>
<dbReference type="AlphaFoldDB" id="A0A8J4FC76"/>
<keyword evidence="13 18" id="KW-0472">Membrane</keyword>
<feature type="transmembrane region" description="Helical" evidence="18">
    <location>
        <begin position="192"/>
        <end position="208"/>
    </location>
</feature>
<dbReference type="GO" id="GO:0004605">
    <property type="term" value="F:phosphatidate cytidylyltransferase activity"/>
    <property type="evidence" value="ECO:0007669"/>
    <property type="project" value="UniProtKB-EC"/>
</dbReference>
<evidence type="ECO:0000256" key="8">
    <source>
        <dbReference type="ARBA" id="ARBA00022679"/>
    </source>
</evidence>
<feature type="region of interest" description="Disordered" evidence="17">
    <location>
        <begin position="83"/>
        <end position="102"/>
    </location>
</feature>